<gene>
    <name evidence="1" type="ORF">LSALG_LOCUS16134</name>
</gene>
<keyword evidence="2" id="KW-1185">Reference proteome</keyword>
<dbReference type="AlphaFoldDB" id="A0AA35YLP0"/>
<dbReference type="PANTHER" id="PTHR11439">
    <property type="entry name" value="GAG-POL-RELATED RETROTRANSPOSON"/>
    <property type="match status" value="1"/>
</dbReference>
<name>A0AA35YLP0_LACSI</name>
<protein>
    <submittedName>
        <fullName evidence="1">Uncharacterized protein</fullName>
    </submittedName>
</protein>
<organism evidence="1 2">
    <name type="scientific">Lactuca saligna</name>
    <name type="common">Willowleaf lettuce</name>
    <dbReference type="NCBI Taxonomy" id="75948"/>
    <lineage>
        <taxon>Eukaryota</taxon>
        <taxon>Viridiplantae</taxon>
        <taxon>Streptophyta</taxon>
        <taxon>Embryophyta</taxon>
        <taxon>Tracheophyta</taxon>
        <taxon>Spermatophyta</taxon>
        <taxon>Magnoliopsida</taxon>
        <taxon>eudicotyledons</taxon>
        <taxon>Gunneridae</taxon>
        <taxon>Pentapetalae</taxon>
        <taxon>asterids</taxon>
        <taxon>campanulids</taxon>
        <taxon>Asterales</taxon>
        <taxon>Asteraceae</taxon>
        <taxon>Cichorioideae</taxon>
        <taxon>Cichorieae</taxon>
        <taxon>Lactucinae</taxon>
        <taxon>Lactuca</taxon>
    </lineage>
</organism>
<dbReference type="CDD" id="cd09272">
    <property type="entry name" value="RNase_HI_RT_Ty1"/>
    <property type="match status" value="1"/>
</dbReference>
<evidence type="ECO:0000313" key="2">
    <source>
        <dbReference type="Proteomes" id="UP001177003"/>
    </source>
</evidence>
<accession>A0AA35YLP0</accession>
<sequence>MVAGDESCGANEVVGGAVAVYFGGVKGSRMNTKVTQLGGGNLVSWSAKKQPPVSRSCCESEYQAMVNTASETASEIVWITHLLRELHALASTVPTLLCDNKSSLFLSQNPIAHKRAKHIDIDYHLVRRFVASGKLKTKHAPTHLQLADIFTKSLPRPLFDQFRSKLRVGPPPISLTGARLIQLDHNRRYLWLYRTRACLYDGGNREMSTLPADYLVLANVGDSRIPLPSPQVEKQITPSRPFFPSIIESLKELRLPGPSAPHYDSDRREPLYRQPTLFTGDPPSLPATIEFIEGNSNHNNISMKLSNLRLYMRFS</sequence>
<dbReference type="PANTHER" id="PTHR11439:SF455">
    <property type="entry name" value="RLK (RECEPTOR-LIKE PROTEIN KINASE) 8, PUTATIVE-RELATED"/>
    <property type="match status" value="1"/>
</dbReference>
<dbReference type="EMBL" id="OX465079">
    <property type="protein sequence ID" value="CAI9276138.1"/>
    <property type="molecule type" value="Genomic_DNA"/>
</dbReference>
<reference evidence="1" key="1">
    <citation type="submission" date="2023-04" db="EMBL/GenBank/DDBJ databases">
        <authorList>
            <person name="Vijverberg K."/>
            <person name="Xiong W."/>
            <person name="Schranz E."/>
        </authorList>
    </citation>
    <scope>NUCLEOTIDE SEQUENCE</scope>
</reference>
<evidence type="ECO:0000313" key="1">
    <source>
        <dbReference type="EMBL" id="CAI9276138.1"/>
    </source>
</evidence>
<proteinExistence type="predicted"/>
<dbReference type="Proteomes" id="UP001177003">
    <property type="component" value="Chromosome 3"/>
</dbReference>